<reference evidence="1" key="1">
    <citation type="submission" date="2014-11" db="EMBL/GenBank/DDBJ databases">
        <authorList>
            <person name="Amaro Gonzalez C."/>
        </authorList>
    </citation>
    <scope>NUCLEOTIDE SEQUENCE</scope>
</reference>
<dbReference type="AlphaFoldDB" id="A0A0E9PYU5"/>
<name>A0A0E9PYU5_ANGAN</name>
<organism evidence="1">
    <name type="scientific">Anguilla anguilla</name>
    <name type="common">European freshwater eel</name>
    <name type="synonym">Muraena anguilla</name>
    <dbReference type="NCBI Taxonomy" id="7936"/>
    <lineage>
        <taxon>Eukaryota</taxon>
        <taxon>Metazoa</taxon>
        <taxon>Chordata</taxon>
        <taxon>Craniata</taxon>
        <taxon>Vertebrata</taxon>
        <taxon>Euteleostomi</taxon>
        <taxon>Actinopterygii</taxon>
        <taxon>Neopterygii</taxon>
        <taxon>Teleostei</taxon>
        <taxon>Anguilliformes</taxon>
        <taxon>Anguillidae</taxon>
        <taxon>Anguilla</taxon>
    </lineage>
</organism>
<evidence type="ECO:0000313" key="1">
    <source>
        <dbReference type="EMBL" id="JAH09058.1"/>
    </source>
</evidence>
<protein>
    <submittedName>
        <fullName evidence="1">Uncharacterized protein</fullName>
    </submittedName>
</protein>
<reference evidence="1" key="2">
    <citation type="journal article" date="2015" name="Fish Shellfish Immunol.">
        <title>Early steps in the European eel (Anguilla anguilla)-Vibrio vulnificus interaction in the gills: Role of the RtxA13 toxin.</title>
        <authorList>
            <person name="Callol A."/>
            <person name="Pajuelo D."/>
            <person name="Ebbesson L."/>
            <person name="Teles M."/>
            <person name="MacKenzie S."/>
            <person name="Amaro C."/>
        </authorList>
    </citation>
    <scope>NUCLEOTIDE SEQUENCE</scope>
</reference>
<dbReference type="EMBL" id="GBXM01099519">
    <property type="protein sequence ID" value="JAH09058.1"/>
    <property type="molecule type" value="Transcribed_RNA"/>
</dbReference>
<accession>A0A0E9PYU5</accession>
<sequence length="36" mass="4463">MAFLLNKLYTFHRLHYLKNIIIILKGYLKNHIFQLM</sequence>
<proteinExistence type="predicted"/>